<keyword evidence="5" id="KW-0804">Transcription</keyword>
<evidence type="ECO:0000256" key="1">
    <source>
        <dbReference type="ARBA" id="ARBA00022553"/>
    </source>
</evidence>
<dbReference type="GO" id="GO:0000156">
    <property type="term" value="F:phosphorelay response regulator activity"/>
    <property type="evidence" value="ECO:0007669"/>
    <property type="project" value="TreeGrafter"/>
</dbReference>
<keyword evidence="2" id="KW-0902">Two-component regulatory system</keyword>
<dbReference type="InterPro" id="IPR001789">
    <property type="entry name" value="Sig_transdc_resp-reg_receiver"/>
</dbReference>
<evidence type="ECO:0000259" key="7">
    <source>
        <dbReference type="PROSITE" id="PS50110"/>
    </source>
</evidence>
<feature type="domain" description="Response regulatory" evidence="7">
    <location>
        <begin position="2"/>
        <end position="121"/>
    </location>
</feature>
<keyword evidence="1 6" id="KW-0597">Phosphoprotein</keyword>
<protein>
    <submittedName>
        <fullName evidence="8">Response regulator receiver domain-containing protein</fullName>
    </submittedName>
</protein>
<evidence type="ECO:0000313" key="8">
    <source>
        <dbReference type="EMBL" id="SFQ60389.1"/>
    </source>
</evidence>
<evidence type="ECO:0000256" key="6">
    <source>
        <dbReference type="PROSITE-ProRule" id="PRU00169"/>
    </source>
</evidence>
<sequence length="328" mass="35181">MRILAVDDDPIILELVTTVLSDAGYEDVVTAGSAEQAMTVISTVERPFECFLLDILMPGIDGVALCGEIRANPLYRATPILMVSRLDEKHHFDRAFAAGASDYVTKPFDATEFRVRLGLAEQMQRQQAQLAAAQHGKPDREKPRLSEAFMLDDVPFSIANHALESYLQGVPGGVGGMQCFALKLANAVEIHRKASGNDYEFVINSLADAVTEVLAGANYFISHSGNGVISFVVHGAIDMTEEEVARAVMTEVGMLDLRLADGSQVSPDVVVGSSSVSRLTSRSARIATMREAVMNAEGIADAVAGGKIVLQEQPRDSLLDRLFGGLAA</sequence>
<dbReference type="PANTHER" id="PTHR48111">
    <property type="entry name" value="REGULATOR OF RPOS"/>
    <property type="match status" value="1"/>
</dbReference>
<dbReference type="PROSITE" id="PS50110">
    <property type="entry name" value="RESPONSE_REGULATORY"/>
    <property type="match status" value="1"/>
</dbReference>
<dbReference type="RefSeq" id="WP_093014263.1">
    <property type="nucleotide sequence ID" value="NZ_FOXV01000012.1"/>
</dbReference>
<evidence type="ECO:0000256" key="2">
    <source>
        <dbReference type="ARBA" id="ARBA00023012"/>
    </source>
</evidence>
<proteinExistence type="predicted"/>
<dbReference type="GO" id="GO:0032993">
    <property type="term" value="C:protein-DNA complex"/>
    <property type="evidence" value="ECO:0007669"/>
    <property type="project" value="TreeGrafter"/>
</dbReference>
<feature type="modified residue" description="4-aspartylphosphate" evidence="6">
    <location>
        <position position="54"/>
    </location>
</feature>
<dbReference type="SUPFAM" id="SSF52172">
    <property type="entry name" value="CheY-like"/>
    <property type="match status" value="1"/>
</dbReference>
<dbReference type="EMBL" id="FOXV01000012">
    <property type="protein sequence ID" value="SFQ60389.1"/>
    <property type="molecule type" value="Genomic_DNA"/>
</dbReference>
<keyword evidence="3" id="KW-0805">Transcription regulation</keyword>
<evidence type="ECO:0000256" key="4">
    <source>
        <dbReference type="ARBA" id="ARBA00023125"/>
    </source>
</evidence>
<dbReference type="InterPro" id="IPR039420">
    <property type="entry name" value="WalR-like"/>
</dbReference>
<organism evidence="8 9">
    <name type="scientific">Roseivivax halotolerans</name>
    <dbReference type="NCBI Taxonomy" id="93684"/>
    <lineage>
        <taxon>Bacteria</taxon>
        <taxon>Pseudomonadati</taxon>
        <taxon>Pseudomonadota</taxon>
        <taxon>Alphaproteobacteria</taxon>
        <taxon>Rhodobacterales</taxon>
        <taxon>Roseobacteraceae</taxon>
        <taxon>Roseivivax</taxon>
    </lineage>
</organism>
<evidence type="ECO:0000256" key="3">
    <source>
        <dbReference type="ARBA" id="ARBA00023015"/>
    </source>
</evidence>
<dbReference type="InterPro" id="IPR011006">
    <property type="entry name" value="CheY-like_superfamily"/>
</dbReference>
<dbReference type="PANTHER" id="PTHR48111:SF1">
    <property type="entry name" value="TWO-COMPONENT RESPONSE REGULATOR ORR33"/>
    <property type="match status" value="1"/>
</dbReference>
<dbReference type="GO" id="GO:0006355">
    <property type="term" value="P:regulation of DNA-templated transcription"/>
    <property type="evidence" value="ECO:0007669"/>
    <property type="project" value="TreeGrafter"/>
</dbReference>
<accession>A0A1I5ZV67</accession>
<dbReference type="GO" id="GO:0000976">
    <property type="term" value="F:transcription cis-regulatory region binding"/>
    <property type="evidence" value="ECO:0007669"/>
    <property type="project" value="TreeGrafter"/>
</dbReference>
<dbReference type="SMART" id="SM00448">
    <property type="entry name" value="REC"/>
    <property type="match status" value="1"/>
</dbReference>
<dbReference type="Pfam" id="PF00072">
    <property type="entry name" value="Response_reg"/>
    <property type="match status" value="1"/>
</dbReference>
<dbReference type="GO" id="GO:0005829">
    <property type="term" value="C:cytosol"/>
    <property type="evidence" value="ECO:0007669"/>
    <property type="project" value="TreeGrafter"/>
</dbReference>
<reference evidence="9" key="1">
    <citation type="submission" date="2016-10" db="EMBL/GenBank/DDBJ databases">
        <authorList>
            <person name="Varghese N."/>
            <person name="Submissions S."/>
        </authorList>
    </citation>
    <scope>NUCLEOTIDE SEQUENCE [LARGE SCALE GENOMIC DNA]</scope>
    <source>
        <strain evidence="9">JCM 10271</strain>
    </source>
</reference>
<dbReference type="Gene3D" id="3.40.50.2300">
    <property type="match status" value="1"/>
</dbReference>
<gene>
    <name evidence="8" type="ORF">SAMN05421853_11288</name>
</gene>
<dbReference type="Proteomes" id="UP000243106">
    <property type="component" value="Unassembled WGS sequence"/>
</dbReference>
<dbReference type="STRING" id="93684.SAMN05421853_11288"/>
<evidence type="ECO:0000313" key="9">
    <source>
        <dbReference type="Proteomes" id="UP000243106"/>
    </source>
</evidence>
<evidence type="ECO:0000256" key="5">
    <source>
        <dbReference type="ARBA" id="ARBA00023163"/>
    </source>
</evidence>
<keyword evidence="4" id="KW-0238">DNA-binding</keyword>
<keyword evidence="9" id="KW-1185">Reference proteome</keyword>
<name>A0A1I5ZV67_9RHOB</name>
<dbReference type="AlphaFoldDB" id="A0A1I5ZV67"/>